<dbReference type="EMBL" id="MFMM01000001">
    <property type="protein sequence ID" value="OGG84704.1"/>
    <property type="molecule type" value="Genomic_DNA"/>
</dbReference>
<proteinExistence type="predicted"/>
<protein>
    <recommendedName>
        <fullName evidence="2">DUF7282 domain-containing protein</fullName>
    </recommendedName>
</protein>
<dbReference type="InterPro" id="IPR055706">
    <property type="entry name" value="Slg1/2_DUF7282"/>
</dbReference>
<name>A0A1F6FFS3_9BACT</name>
<feature type="domain" description="DUF7282" evidence="2">
    <location>
        <begin position="156"/>
        <end position="236"/>
    </location>
</feature>
<comment type="caution">
    <text evidence="3">The sequence shown here is derived from an EMBL/GenBank/DDBJ whole genome shotgun (WGS) entry which is preliminary data.</text>
</comment>
<accession>A0A1F6FFS3</accession>
<evidence type="ECO:0000256" key="1">
    <source>
        <dbReference type="SAM" id="Phobius"/>
    </source>
</evidence>
<keyword evidence="1" id="KW-0472">Membrane</keyword>
<evidence type="ECO:0000313" key="4">
    <source>
        <dbReference type="Proteomes" id="UP000177325"/>
    </source>
</evidence>
<reference evidence="3 4" key="1">
    <citation type="journal article" date="2016" name="Nat. Commun.">
        <title>Thousands of microbial genomes shed light on interconnected biogeochemical processes in an aquifer system.</title>
        <authorList>
            <person name="Anantharaman K."/>
            <person name="Brown C.T."/>
            <person name="Hug L.A."/>
            <person name="Sharon I."/>
            <person name="Castelle C.J."/>
            <person name="Probst A.J."/>
            <person name="Thomas B.C."/>
            <person name="Singh A."/>
            <person name="Wilkins M.J."/>
            <person name="Karaoz U."/>
            <person name="Brodie E.L."/>
            <person name="Williams K.H."/>
            <person name="Hubbard S.S."/>
            <person name="Banfield J.F."/>
        </authorList>
    </citation>
    <scope>NUCLEOTIDE SEQUENCE [LARGE SCALE GENOMIC DNA]</scope>
</reference>
<evidence type="ECO:0000313" key="3">
    <source>
        <dbReference type="EMBL" id="OGG84704.1"/>
    </source>
</evidence>
<organism evidence="3 4">
    <name type="scientific">Candidatus Kaiserbacteria bacterium RIFCSPLOWO2_12_FULL_45_26</name>
    <dbReference type="NCBI Taxonomy" id="1798525"/>
    <lineage>
        <taxon>Bacteria</taxon>
        <taxon>Candidatus Kaiseribacteriota</taxon>
    </lineage>
</organism>
<sequence>MPDTFEHMIEDIYTLEPTLREQDAEVRALVSSLVSAKPVVAVDDTFVQSLRRELLTKVVPAPKAIPSPWMMYLAPLGAMAVLILMLIPGYLSHNTVELPTAAPEIMNTELQMDADDGAADMNMKQRSADVAPEGASMMMAPGEESDEAFVGDMLIVSDQVEGRVVEVATVTLTAPGFVVVQADTEGVPGAVLGVSPMLFAETVDLVEIPLTSALKRGQTYFVSLYHDDGDGVFVIETDFPVFDVYSGAQLMFMFGVYDAMPQ</sequence>
<dbReference type="AlphaFoldDB" id="A0A1F6FFS3"/>
<dbReference type="Pfam" id="PF23951">
    <property type="entry name" value="DUF7282"/>
    <property type="match status" value="1"/>
</dbReference>
<keyword evidence="1" id="KW-1133">Transmembrane helix</keyword>
<feature type="transmembrane region" description="Helical" evidence="1">
    <location>
        <begin position="69"/>
        <end position="91"/>
    </location>
</feature>
<dbReference type="STRING" id="1798525.A3G90_01295"/>
<keyword evidence="1" id="KW-0812">Transmembrane</keyword>
<gene>
    <name evidence="3" type="ORF">A3G90_01295</name>
</gene>
<dbReference type="Proteomes" id="UP000177325">
    <property type="component" value="Unassembled WGS sequence"/>
</dbReference>
<evidence type="ECO:0000259" key="2">
    <source>
        <dbReference type="Pfam" id="PF23951"/>
    </source>
</evidence>